<dbReference type="InterPro" id="IPR017438">
    <property type="entry name" value="ATP-NAD_kinase_N"/>
</dbReference>
<dbReference type="STRING" id="152573.SAMN04488051_10431"/>
<organism evidence="1 2">
    <name type="scientific">Alkalimonas amylolytica</name>
    <dbReference type="NCBI Taxonomy" id="152573"/>
    <lineage>
        <taxon>Bacteria</taxon>
        <taxon>Pseudomonadati</taxon>
        <taxon>Pseudomonadota</taxon>
        <taxon>Gammaproteobacteria</taxon>
        <taxon>Alkalimonas</taxon>
    </lineage>
</organism>
<dbReference type="AlphaFoldDB" id="A0A1H4C8Q0"/>
<dbReference type="InterPro" id="IPR016064">
    <property type="entry name" value="NAD/diacylglycerol_kinase_sf"/>
</dbReference>
<dbReference type="PANTHER" id="PTHR40697">
    <property type="entry name" value="ACETOIN CATABOLISM PROTEIN X"/>
    <property type="match status" value="1"/>
</dbReference>
<dbReference type="GO" id="GO:0051287">
    <property type="term" value="F:NAD binding"/>
    <property type="evidence" value="ECO:0007669"/>
    <property type="project" value="UniProtKB-ARBA"/>
</dbReference>
<dbReference type="EMBL" id="FNRM01000004">
    <property type="protein sequence ID" value="SEA56700.1"/>
    <property type="molecule type" value="Genomic_DNA"/>
</dbReference>
<sequence>MRAIAAKGQGRAMSSVFRLGLIINPLAGVGGSVGLKGSDGVAEQALALGAKPLAGKRSETALSELLALKDRLLIKTVAGTMGQQLAEQLGFHCKVCYQAITEPTTAEDTEAAARALAADGIDLLLFAGGDGTARNICAVLPEQVTALGIPAGCKIHSGVYAISPTAAGKLVASLVRGELVSMRQADVMDIDEQAFRQGVVKARRFGELSIPAALQYVQSVKMGGRESEELVLDDLAAWVVSQMDEDVRYVMGSGSTVAAVMQQLGLANTLLGVDVVENGQLIASDVTASQLLALVKDRPSKLIITLIGGQGHVFGRGNQQLSPDVIRAIGRDNIWLIATKAKLQQLSGRPLLADTGDALLDQQLQGLMPVLTGYNDYVMYRLGEAD</sequence>
<dbReference type="Proteomes" id="UP000198773">
    <property type="component" value="Unassembled WGS sequence"/>
</dbReference>
<dbReference type="InterPro" id="IPR039065">
    <property type="entry name" value="AcoX-like"/>
</dbReference>
<keyword evidence="2" id="KW-1185">Reference proteome</keyword>
<dbReference type="PIRSF" id="PIRSF016907">
    <property type="entry name" value="Kin_ATP-NAD"/>
    <property type="match status" value="1"/>
</dbReference>
<dbReference type="Pfam" id="PF01513">
    <property type="entry name" value="NAD_kinase"/>
    <property type="match status" value="1"/>
</dbReference>
<proteinExistence type="predicted"/>
<dbReference type="GO" id="GO:0005524">
    <property type="term" value="F:ATP binding"/>
    <property type="evidence" value="ECO:0007669"/>
    <property type="project" value="UniProtKB-ARBA"/>
</dbReference>
<keyword evidence="1" id="KW-0418">Kinase</keyword>
<evidence type="ECO:0000313" key="2">
    <source>
        <dbReference type="Proteomes" id="UP000198773"/>
    </source>
</evidence>
<protein>
    <submittedName>
        <fullName evidence="1">Predicted polyphosphate-or ATP-dependent NAD kinase</fullName>
    </submittedName>
</protein>
<dbReference type="InterPro" id="IPR002504">
    <property type="entry name" value="NADK"/>
</dbReference>
<name>A0A1H4C8Q0_ALKAM</name>
<dbReference type="GO" id="GO:0003951">
    <property type="term" value="F:NAD+ kinase activity"/>
    <property type="evidence" value="ECO:0007669"/>
    <property type="project" value="InterPro"/>
</dbReference>
<keyword evidence="1" id="KW-0808">Transferase</keyword>
<dbReference type="InterPro" id="IPR011386">
    <property type="entry name" value="Put_ATP-NAD_kin"/>
</dbReference>
<reference evidence="1 2" key="1">
    <citation type="submission" date="2016-10" db="EMBL/GenBank/DDBJ databases">
        <authorList>
            <person name="de Groot N.N."/>
        </authorList>
    </citation>
    <scope>NUCLEOTIDE SEQUENCE [LARGE SCALE GENOMIC DNA]</scope>
    <source>
        <strain evidence="1 2">CGMCC 1.3430</strain>
    </source>
</reference>
<dbReference type="SUPFAM" id="SSF111331">
    <property type="entry name" value="NAD kinase/diacylglycerol kinase-like"/>
    <property type="match status" value="1"/>
</dbReference>
<evidence type="ECO:0000313" key="1">
    <source>
        <dbReference type="EMBL" id="SEA56700.1"/>
    </source>
</evidence>
<dbReference type="Pfam" id="PF20143">
    <property type="entry name" value="NAD_kinase_C"/>
    <property type="match status" value="1"/>
</dbReference>
<dbReference type="Gene3D" id="3.40.50.10330">
    <property type="entry name" value="Probable inorganic polyphosphate/atp-NAD kinase, domain 1"/>
    <property type="match status" value="1"/>
</dbReference>
<dbReference type="PANTHER" id="PTHR40697:SF2">
    <property type="entry name" value="ATP-NAD KINASE-RELATED"/>
    <property type="match status" value="1"/>
</dbReference>
<accession>A0A1H4C8Q0</accession>
<gene>
    <name evidence="1" type="ORF">SAMN04488051_10431</name>
</gene>
<dbReference type="GO" id="GO:0006741">
    <property type="term" value="P:NADP+ biosynthetic process"/>
    <property type="evidence" value="ECO:0007669"/>
    <property type="project" value="InterPro"/>
</dbReference>